<dbReference type="SMART" id="SM00248">
    <property type="entry name" value="ANK"/>
    <property type="match status" value="1"/>
</dbReference>
<dbReference type="PROSITE" id="PS50297">
    <property type="entry name" value="ANK_REP_REGION"/>
    <property type="match status" value="1"/>
</dbReference>
<evidence type="ECO:0000256" key="1">
    <source>
        <dbReference type="PROSITE-ProRule" id="PRU00023"/>
    </source>
</evidence>
<organism evidence="2 3">
    <name type="scientific">Batillaria attramentaria</name>
    <dbReference type="NCBI Taxonomy" id="370345"/>
    <lineage>
        <taxon>Eukaryota</taxon>
        <taxon>Metazoa</taxon>
        <taxon>Spiralia</taxon>
        <taxon>Lophotrochozoa</taxon>
        <taxon>Mollusca</taxon>
        <taxon>Gastropoda</taxon>
        <taxon>Caenogastropoda</taxon>
        <taxon>Sorbeoconcha</taxon>
        <taxon>Cerithioidea</taxon>
        <taxon>Batillariidae</taxon>
        <taxon>Batillaria</taxon>
    </lineage>
</organism>
<name>A0ABD0L5C1_9CAEN</name>
<evidence type="ECO:0000313" key="3">
    <source>
        <dbReference type="Proteomes" id="UP001519460"/>
    </source>
</evidence>
<feature type="non-terminal residue" evidence="2">
    <location>
        <position position="1"/>
    </location>
</feature>
<feature type="repeat" description="ANK" evidence="1">
    <location>
        <begin position="1"/>
        <end position="33"/>
    </location>
</feature>
<dbReference type="AlphaFoldDB" id="A0ABD0L5C1"/>
<dbReference type="EMBL" id="JACVVK020000082">
    <property type="protein sequence ID" value="KAK7494535.1"/>
    <property type="molecule type" value="Genomic_DNA"/>
</dbReference>
<protein>
    <submittedName>
        <fullName evidence="2">Uncharacterized protein</fullName>
    </submittedName>
</protein>
<dbReference type="Gene3D" id="1.25.40.20">
    <property type="entry name" value="Ankyrin repeat-containing domain"/>
    <property type="match status" value="1"/>
</dbReference>
<reference evidence="2 3" key="1">
    <citation type="journal article" date="2023" name="Sci. Data">
        <title>Genome assembly of the Korean intertidal mud-creeper Batillaria attramentaria.</title>
        <authorList>
            <person name="Patra A.K."/>
            <person name="Ho P.T."/>
            <person name="Jun S."/>
            <person name="Lee S.J."/>
            <person name="Kim Y."/>
            <person name="Won Y.J."/>
        </authorList>
    </citation>
    <scope>NUCLEOTIDE SEQUENCE [LARGE SCALE GENOMIC DNA]</scope>
    <source>
        <strain evidence="2">Wonlab-2016</strain>
    </source>
</reference>
<dbReference type="InterPro" id="IPR036770">
    <property type="entry name" value="Ankyrin_rpt-contain_sf"/>
</dbReference>
<proteinExistence type="predicted"/>
<dbReference type="SUPFAM" id="SSF48403">
    <property type="entry name" value="Ankyrin repeat"/>
    <property type="match status" value="1"/>
</dbReference>
<dbReference type="Pfam" id="PF00023">
    <property type="entry name" value="Ank"/>
    <property type="match status" value="1"/>
</dbReference>
<sequence>DGRTALHYAAQNGYADTCKLLIEKGCDLDCQDAVTGTCCLKQSAGYRVLVADQWLINVDSRRSQKDFIVVSLVVSRMSSYWSAHADM</sequence>
<dbReference type="InterPro" id="IPR002110">
    <property type="entry name" value="Ankyrin_rpt"/>
</dbReference>
<keyword evidence="3" id="KW-1185">Reference proteome</keyword>
<evidence type="ECO:0000313" key="2">
    <source>
        <dbReference type="EMBL" id="KAK7494535.1"/>
    </source>
</evidence>
<dbReference type="PROSITE" id="PS50088">
    <property type="entry name" value="ANK_REPEAT"/>
    <property type="match status" value="1"/>
</dbReference>
<gene>
    <name evidence="2" type="ORF">BaRGS_00014188</name>
</gene>
<comment type="caution">
    <text evidence="2">The sequence shown here is derived from an EMBL/GenBank/DDBJ whole genome shotgun (WGS) entry which is preliminary data.</text>
</comment>
<dbReference type="Proteomes" id="UP001519460">
    <property type="component" value="Unassembled WGS sequence"/>
</dbReference>
<accession>A0ABD0L5C1</accession>
<keyword evidence="1" id="KW-0040">ANK repeat</keyword>